<keyword evidence="5" id="KW-0808">Transferase</keyword>
<dbReference type="EnsemblMetazoa" id="MESCA010503-RA">
    <property type="protein sequence ID" value="MESCA010503-PA"/>
    <property type="gene ID" value="MESCA010503"/>
</dbReference>
<dbReference type="HOGENOM" id="CLU_017584_8_0_1"/>
<evidence type="ECO:0000256" key="6">
    <source>
        <dbReference type="ARBA" id="ARBA00022898"/>
    </source>
</evidence>
<organism evidence="11 12">
    <name type="scientific">Megaselia scalaris</name>
    <name type="common">Humpbacked fly</name>
    <name type="synonym">Phora scalaris</name>
    <dbReference type="NCBI Taxonomy" id="36166"/>
    <lineage>
        <taxon>Eukaryota</taxon>
        <taxon>Metazoa</taxon>
        <taxon>Ecdysozoa</taxon>
        <taxon>Arthropoda</taxon>
        <taxon>Hexapoda</taxon>
        <taxon>Insecta</taxon>
        <taxon>Pterygota</taxon>
        <taxon>Neoptera</taxon>
        <taxon>Endopterygota</taxon>
        <taxon>Diptera</taxon>
        <taxon>Brachycera</taxon>
        <taxon>Muscomorpha</taxon>
        <taxon>Platypezoidea</taxon>
        <taxon>Phoridae</taxon>
        <taxon>Megaseliini</taxon>
        <taxon>Megaselia</taxon>
    </lineage>
</organism>
<dbReference type="Gene3D" id="3.90.1150.10">
    <property type="entry name" value="Aspartate Aminotransferase, domain 1"/>
    <property type="match status" value="1"/>
</dbReference>
<evidence type="ECO:0000256" key="3">
    <source>
        <dbReference type="ARBA" id="ARBA00011738"/>
    </source>
</evidence>
<dbReference type="InterPro" id="IPR015424">
    <property type="entry name" value="PyrdxlP-dep_Trfase"/>
</dbReference>
<keyword evidence="6" id="KW-0663">Pyridoxal phosphate</keyword>
<dbReference type="InterPro" id="IPR015422">
    <property type="entry name" value="PyrdxlP-dep_Trfase_small"/>
</dbReference>
<dbReference type="OMA" id="THCASVC"/>
<dbReference type="STRING" id="36166.T1H2Q0"/>
<dbReference type="EMBL" id="CAQQ02373938">
    <property type="status" value="NOT_ANNOTATED_CDS"/>
    <property type="molecule type" value="Genomic_DNA"/>
</dbReference>
<dbReference type="SUPFAM" id="SSF53383">
    <property type="entry name" value="PLP-dependent transferases"/>
    <property type="match status" value="1"/>
</dbReference>
<evidence type="ECO:0000256" key="7">
    <source>
        <dbReference type="ARBA" id="ARBA00023239"/>
    </source>
</evidence>
<comment type="catalytic activity">
    <reaction evidence="9">
        <text>an S-substituted L-cysteine + H2O = a thiol + pyruvate + NH4(+)</text>
        <dbReference type="Rhea" id="RHEA:18121"/>
        <dbReference type="ChEBI" id="CHEBI:15361"/>
        <dbReference type="ChEBI" id="CHEBI:15377"/>
        <dbReference type="ChEBI" id="CHEBI:28938"/>
        <dbReference type="ChEBI" id="CHEBI:29256"/>
        <dbReference type="ChEBI" id="CHEBI:58717"/>
        <dbReference type="EC" id="4.4.1.13"/>
    </reaction>
    <physiologicalReaction direction="left-to-right" evidence="9">
        <dbReference type="Rhea" id="RHEA:18122"/>
    </physiologicalReaction>
</comment>
<evidence type="ECO:0000313" key="11">
    <source>
        <dbReference type="EnsemblMetazoa" id="MESCA010503-PA"/>
    </source>
</evidence>
<reference evidence="11" key="2">
    <citation type="submission" date="2015-06" db="UniProtKB">
        <authorList>
            <consortium name="EnsemblMetazoa"/>
        </authorList>
    </citation>
    <scope>IDENTIFICATION</scope>
</reference>
<proteinExistence type="inferred from homology"/>
<dbReference type="InterPro" id="IPR015421">
    <property type="entry name" value="PyrdxlP-dep_Trfase_major"/>
</dbReference>
<dbReference type="GO" id="GO:0047804">
    <property type="term" value="F:cysteine-S-conjugate beta-lyase activity"/>
    <property type="evidence" value="ECO:0007669"/>
    <property type="project" value="UniProtKB-EC"/>
</dbReference>
<comment type="similarity">
    <text evidence="2">Belongs to the class-I pyridoxal-phosphate-dependent aminotransferase family.</text>
</comment>
<dbReference type="GO" id="GO:0005739">
    <property type="term" value="C:mitochondrion"/>
    <property type="evidence" value="ECO:0007669"/>
    <property type="project" value="TreeGrafter"/>
</dbReference>
<dbReference type="CDD" id="cd00609">
    <property type="entry name" value="AAT_like"/>
    <property type="match status" value="1"/>
</dbReference>
<comment type="pathway">
    <text evidence="8">Amino-acid degradation; L-kynurenine degradation; kynurenate from L-kynurenine: step 1/2.</text>
</comment>
<dbReference type="PANTHER" id="PTHR43807:SF20">
    <property type="entry name" value="FI04487P"/>
    <property type="match status" value="1"/>
</dbReference>
<dbReference type="FunFam" id="3.40.640.10:FF:000024">
    <property type="entry name" value="Kynurenine--oxoglutarate transaminase 3"/>
    <property type="match status" value="1"/>
</dbReference>
<evidence type="ECO:0000256" key="2">
    <source>
        <dbReference type="ARBA" id="ARBA00007441"/>
    </source>
</evidence>
<evidence type="ECO:0000259" key="10">
    <source>
        <dbReference type="Pfam" id="PF00155"/>
    </source>
</evidence>
<dbReference type="InterPro" id="IPR051326">
    <property type="entry name" value="Kynurenine-oxoglutarate_AT"/>
</dbReference>
<evidence type="ECO:0000256" key="4">
    <source>
        <dbReference type="ARBA" id="ARBA00022576"/>
    </source>
</evidence>
<dbReference type="Proteomes" id="UP000015102">
    <property type="component" value="Unassembled WGS sequence"/>
</dbReference>
<dbReference type="GO" id="GO:0016212">
    <property type="term" value="F:kynurenine-oxoglutarate transaminase activity"/>
    <property type="evidence" value="ECO:0007669"/>
    <property type="project" value="TreeGrafter"/>
</dbReference>
<dbReference type="AlphaFoldDB" id="T1H2Q0"/>
<keyword evidence="4" id="KW-0032">Aminotransferase</keyword>
<evidence type="ECO:0000256" key="8">
    <source>
        <dbReference type="ARBA" id="ARBA00024016"/>
    </source>
</evidence>
<dbReference type="GO" id="GO:0097053">
    <property type="term" value="P:L-kynurenine catabolic process"/>
    <property type="evidence" value="ECO:0007669"/>
    <property type="project" value="UniProtKB-UniPathway"/>
</dbReference>
<dbReference type="Gene3D" id="3.40.640.10">
    <property type="entry name" value="Type I PLP-dependent aspartate aminotransferase-like (Major domain)"/>
    <property type="match status" value="1"/>
</dbReference>
<accession>T1H2Q0</accession>
<dbReference type="UniPathway" id="UPA00334">
    <property type="reaction ID" value="UER00726"/>
</dbReference>
<feature type="domain" description="Aminotransferase class I/classII large" evidence="10">
    <location>
        <begin position="57"/>
        <end position="255"/>
    </location>
</feature>
<dbReference type="PANTHER" id="PTHR43807">
    <property type="entry name" value="FI04487P"/>
    <property type="match status" value="1"/>
</dbReference>
<evidence type="ECO:0000256" key="5">
    <source>
        <dbReference type="ARBA" id="ARBA00022679"/>
    </source>
</evidence>
<sequence>MYPSSSRILRSLIHKTSYIRMSSSSTSSKFCLPQRLQGSAESVWNEYITLAMKYQPLNLGQGFPDFHAPENVTKALARVAQSENPLLQQYTRGFGHMRLVKALSTLYSKLVGREIDPVSEVLVTSGAYEALYASILGHVDEGDEVIIIEPFFDCYEPMVKMAGGIPKFIPLKPKDTGSAPVTSNDWILDDKEFEGLFNSKTKMIIVNSPHNPVGKVFTQAELERIAELCKKWNVLCISDEVYEWLVYDNKKHIRICTLPGMWDRTITIGSA</sequence>
<name>T1H2Q0_MEGSC</name>
<evidence type="ECO:0000313" key="12">
    <source>
        <dbReference type="Proteomes" id="UP000015102"/>
    </source>
</evidence>
<evidence type="ECO:0000256" key="1">
    <source>
        <dbReference type="ARBA" id="ARBA00001933"/>
    </source>
</evidence>
<comment type="subunit">
    <text evidence="3">Homodimer.</text>
</comment>
<keyword evidence="7" id="KW-0456">Lyase</keyword>
<comment type="cofactor">
    <cofactor evidence="1">
        <name>pyridoxal 5'-phosphate</name>
        <dbReference type="ChEBI" id="CHEBI:597326"/>
    </cofactor>
</comment>
<protein>
    <recommendedName>
        <fullName evidence="10">Aminotransferase class I/classII large domain-containing protein</fullName>
    </recommendedName>
</protein>
<evidence type="ECO:0000256" key="9">
    <source>
        <dbReference type="ARBA" id="ARBA00049325"/>
    </source>
</evidence>
<reference evidence="12" key="1">
    <citation type="submission" date="2013-02" db="EMBL/GenBank/DDBJ databases">
        <authorList>
            <person name="Hughes D."/>
        </authorList>
    </citation>
    <scope>NUCLEOTIDE SEQUENCE</scope>
    <source>
        <strain>Durham</strain>
        <strain evidence="12">NC isolate 2 -- Noor lab</strain>
    </source>
</reference>
<dbReference type="FunFam" id="3.90.1150.10:FF:000275">
    <property type="entry name" value="kynurenine--oxoglutarate transaminase 1"/>
    <property type="match status" value="1"/>
</dbReference>
<dbReference type="GO" id="GO:0030170">
    <property type="term" value="F:pyridoxal phosphate binding"/>
    <property type="evidence" value="ECO:0007669"/>
    <property type="project" value="InterPro"/>
</dbReference>
<dbReference type="InterPro" id="IPR004839">
    <property type="entry name" value="Aminotransferase_I/II_large"/>
</dbReference>
<keyword evidence="12" id="KW-1185">Reference proteome</keyword>
<dbReference type="Pfam" id="PF00155">
    <property type="entry name" value="Aminotran_1_2"/>
    <property type="match status" value="1"/>
</dbReference>